<protein>
    <recommendedName>
        <fullName evidence="4">SbmA/BacA-like family protein</fullName>
    </recommendedName>
</protein>
<dbReference type="GO" id="GO:1904680">
    <property type="term" value="F:peptide transmembrane transporter activity"/>
    <property type="evidence" value="ECO:0007669"/>
    <property type="project" value="InterPro"/>
</dbReference>
<dbReference type="GO" id="GO:0016020">
    <property type="term" value="C:membrane"/>
    <property type="evidence" value="ECO:0007669"/>
    <property type="project" value="InterPro"/>
</dbReference>
<evidence type="ECO:0000256" key="1">
    <source>
        <dbReference type="SAM" id="Phobius"/>
    </source>
</evidence>
<organism evidence="2 3">
    <name type="scientific">Cryptosporidium andersoni</name>
    <dbReference type="NCBI Taxonomy" id="117008"/>
    <lineage>
        <taxon>Eukaryota</taxon>
        <taxon>Sar</taxon>
        <taxon>Alveolata</taxon>
        <taxon>Apicomplexa</taxon>
        <taxon>Conoidasida</taxon>
        <taxon>Coccidia</taxon>
        <taxon>Eucoccidiorida</taxon>
        <taxon>Eimeriorina</taxon>
        <taxon>Cryptosporidiidae</taxon>
        <taxon>Cryptosporidium</taxon>
    </lineage>
</organism>
<comment type="caution">
    <text evidence="2">The sequence shown here is derived from an EMBL/GenBank/DDBJ whole genome shotgun (WGS) entry which is preliminary data.</text>
</comment>
<name>A0A1J4MSI9_9CRYT</name>
<keyword evidence="1" id="KW-1133">Transmembrane helix</keyword>
<evidence type="ECO:0000313" key="2">
    <source>
        <dbReference type="EMBL" id="OII75869.1"/>
    </source>
</evidence>
<evidence type="ECO:0000313" key="3">
    <source>
        <dbReference type="Proteomes" id="UP000186804"/>
    </source>
</evidence>
<dbReference type="GO" id="GO:0015833">
    <property type="term" value="P:peptide transport"/>
    <property type="evidence" value="ECO:0007669"/>
    <property type="project" value="InterPro"/>
</dbReference>
<dbReference type="VEuPathDB" id="CryptoDB:cand_028660"/>
<dbReference type="RefSeq" id="XP_067067715.1">
    <property type="nucleotide sequence ID" value="XM_067213093.1"/>
</dbReference>
<proteinExistence type="predicted"/>
<keyword evidence="1" id="KW-0812">Transmembrane</keyword>
<keyword evidence="1" id="KW-0472">Membrane</keyword>
<dbReference type="EMBL" id="LRBS01000074">
    <property type="protein sequence ID" value="OII75869.1"/>
    <property type="molecule type" value="Genomic_DNA"/>
</dbReference>
<sequence>MFSQFFKNRNYIFWAYFGWILVIILCLAECFFDTLSNHLNQAFANYIQGALNPTDNIYKPIKQDFITYLWGLLWVELIGVALTNSGREFIGQHIAFKWRMALNDCYISKWSILKDIEGVSQRIQEDCRDFASKVELLAVDLIYKIVKAFTFYRLILIYGKMISYIPFFGSNSHSLLFASIFAECLCYIPLIISGRRLPEIEYDNQVVEAAYRKELVLSEDDHFTTVNMITISTLFSKVRSNSLLMYRHLMYVDAAFKFTNTSSRYISVIILIPPLLRKELDFGSFKAADSVINNMLWILSSIREKWPILIELASIHKRLKGLDHYIEVNNKNSHYLYEIDNNNKVLINIEDKNM</sequence>
<feature type="transmembrane region" description="Helical" evidence="1">
    <location>
        <begin position="151"/>
        <end position="169"/>
    </location>
</feature>
<feature type="transmembrane region" description="Helical" evidence="1">
    <location>
        <begin position="175"/>
        <end position="192"/>
    </location>
</feature>
<dbReference type="Pfam" id="PF05992">
    <property type="entry name" value="SbmA_BacA"/>
    <property type="match status" value="1"/>
</dbReference>
<reference evidence="2 3" key="1">
    <citation type="submission" date="2016-10" db="EMBL/GenBank/DDBJ databases">
        <title>Reductive evolution of mitochondrial metabolism and differential evolution of invasion-related proteins in Cryptosporidium.</title>
        <authorList>
            <person name="Liu S."/>
            <person name="Roellig D.M."/>
            <person name="Guo Y."/>
            <person name="Li N."/>
            <person name="Frace M.A."/>
            <person name="Tang K."/>
            <person name="Zhang L."/>
            <person name="Feng Y."/>
            <person name="Xiao L."/>
        </authorList>
    </citation>
    <scope>NUCLEOTIDE SEQUENCE [LARGE SCALE GENOMIC DNA]</scope>
    <source>
        <strain evidence="2">30847</strain>
    </source>
</reference>
<evidence type="ECO:0008006" key="4">
    <source>
        <dbReference type="Google" id="ProtNLM"/>
    </source>
</evidence>
<feature type="transmembrane region" description="Helical" evidence="1">
    <location>
        <begin position="12"/>
        <end position="32"/>
    </location>
</feature>
<dbReference type="GeneID" id="92367050"/>
<accession>A0A1J4MSI9</accession>
<dbReference type="OrthoDB" id="10267956at2759"/>
<keyword evidence="3" id="KW-1185">Reference proteome</keyword>
<gene>
    <name evidence="2" type="ORF">cand_028660</name>
</gene>
<dbReference type="InterPro" id="IPR009248">
    <property type="entry name" value="SbmA_BacA"/>
</dbReference>
<dbReference type="AlphaFoldDB" id="A0A1J4MSI9"/>
<dbReference type="Proteomes" id="UP000186804">
    <property type="component" value="Unassembled WGS sequence"/>
</dbReference>